<evidence type="ECO:0008006" key="3">
    <source>
        <dbReference type="Google" id="ProtNLM"/>
    </source>
</evidence>
<protein>
    <recommendedName>
        <fullName evidence="3">DUF4177 domain-containing protein</fullName>
    </recommendedName>
</protein>
<proteinExistence type="predicted"/>
<evidence type="ECO:0000313" key="1">
    <source>
        <dbReference type="EMBL" id="GGQ19686.1"/>
    </source>
</evidence>
<gene>
    <name evidence="1" type="ORF">GCM10010140_57540</name>
</gene>
<dbReference type="EMBL" id="BMQJ01000016">
    <property type="protein sequence ID" value="GGQ19686.1"/>
    <property type="molecule type" value="Genomic_DNA"/>
</dbReference>
<evidence type="ECO:0000313" key="2">
    <source>
        <dbReference type="Proteomes" id="UP000611554"/>
    </source>
</evidence>
<comment type="caution">
    <text evidence="1">The sequence shown here is derived from an EMBL/GenBank/DDBJ whole genome shotgun (WGS) entry which is preliminary data.</text>
</comment>
<accession>A0ABQ2RCG0</accession>
<sequence>MRWLTVDRRTGCLRILQRSFSPPFLNGTPSKGHGAVLFSCCLWQPADGAMMFRYEFGIVEWLWDLETIRVNMPGSDELKFSGSYDEVVAVLSELGGQGWDVATCAANGNWLFWTLRRQR</sequence>
<name>A0ABQ2RCG0_9ACTN</name>
<dbReference type="RefSeq" id="WP_229811731.1">
    <property type="nucleotide sequence ID" value="NZ_BMQJ01000016.1"/>
</dbReference>
<organism evidence="1 2">
    <name type="scientific">Streptosporangium pseudovulgare</name>
    <dbReference type="NCBI Taxonomy" id="35765"/>
    <lineage>
        <taxon>Bacteria</taxon>
        <taxon>Bacillati</taxon>
        <taxon>Actinomycetota</taxon>
        <taxon>Actinomycetes</taxon>
        <taxon>Streptosporangiales</taxon>
        <taxon>Streptosporangiaceae</taxon>
        <taxon>Streptosporangium</taxon>
    </lineage>
</organism>
<dbReference type="Proteomes" id="UP000611554">
    <property type="component" value="Unassembled WGS sequence"/>
</dbReference>
<reference evidence="2" key="1">
    <citation type="journal article" date="2019" name="Int. J. Syst. Evol. Microbiol.">
        <title>The Global Catalogue of Microorganisms (GCM) 10K type strain sequencing project: providing services to taxonomists for standard genome sequencing and annotation.</title>
        <authorList>
            <consortium name="The Broad Institute Genomics Platform"/>
            <consortium name="The Broad Institute Genome Sequencing Center for Infectious Disease"/>
            <person name="Wu L."/>
            <person name="Ma J."/>
        </authorList>
    </citation>
    <scope>NUCLEOTIDE SEQUENCE [LARGE SCALE GENOMIC DNA]</scope>
    <source>
        <strain evidence="2">JCM 3115</strain>
    </source>
</reference>
<keyword evidence="2" id="KW-1185">Reference proteome</keyword>